<evidence type="ECO:0000313" key="4">
    <source>
        <dbReference type="Proteomes" id="UP000008810"/>
    </source>
</evidence>
<evidence type="ECO:0000256" key="1">
    <source>
        <dbReference type="SAM" id="MobiDB-lite"/>
    </source>
</evidence>
<feature type="compositionally biased region" description="Low complexity" evidence="1">
    <location>
        <begin position="66"/>
        <end position="76"/>
    </location>
</feature>
<dbReference type="InParanoid" id="A0A2K2DMK1"/>
<feature type="region of interest" description="Disordered" evidence="1">
    <location>
        <begin position="195"/>
        <end position="273"/>
    </location>
</feature>
<reference evidence="2" key="2">
    <citation type="submission" date="2017-06" db="EMBL/GenBank/DDBJ databases">
        <title>WGS assembly of Brachypodium distachyon.</title>
        <authorList>
            <consortium name="The International Brachypodium Initiative"/>
            <person name="Lucas S."/>
            <person name="Harmon-Smith M."/>
            <person name="Lail K."/>
            <person name="Tice H."/>
            <person name="Grimwood J."/>
            <person name="Bruce D."/>
            <person name="Barry K."/>
            <person name="Shu S."/>
            <person name="Lindquist E."/>
            <person name="Wang M."/>
            <person name="Pitluck S."/>
            <person name="Vogel J.P."/>
            <person name="Garvin D.F."/>
            <person name="Mockler T.C."/>
            <person name="Schmutz J."/>
            <person name="Rokhsar D."/>
            <person name="Bevan M.W."/>
        </authorList>
    </citation>
    <scope>NUCLEOTIDE SEQUENCE</scope>
    <source>
        <strain evidence="2">Bd21</strain>
    </source>
</reference>
<dbReference type="AlphaFoldDB" id="A0A2K2DMK1"/>
<sequence length="286" mass="31248">MTCEGHWIGSCGNRCSVPHLPQHSNQANYTVLFLHRIPKLFCLPAAIQTVGGEDRVSSSAPPPTPRQNQRRTQQSRFLQDSPKFNLSIPPVSPVSSSPPKIRSLSNLFVAPPLTPHHSPTREQWIRIQIPLIFLARAPPPTTTPPAAQSETNSSNGVSVPQKMLDSRNPLPRSITRSTLPCPKYACSRRLLRACPAGQQSPRAREPTSSERGGSSECPNASRGAGSEREGHRPNGRERGGERERACRKESRIGWRQRGLGKTCQPAVPSPTALSSSICRSARALQC</sequence>
<proteinExistence type="predicted"/>
<feature type="region of interest" description="Disordered" evidence="1">
    <location>
        <begin position="136"/>
        <end position="178"/>
    </location>
</feature>
<dbReference type="Gramene" id="PNT75493">
    <property type="protein sequence ID" value="PNT75493"/>
    <property type="gene ID" value="BRADI_1g33502v3"/>
</dbReference>
<feature type="region of interest" description="Disordered" evidence="1">
    <location>
        <begin position="53"/>
        <end position="99"/>
    </location>
</feature>
<name>A0A2K2DMK1_BRADI</name>
<dbReference type="EMBL" id="CM000880">
    <property type="protein sequence ID" value="PNT75493.1"/>
    <property type="molecule type" value="Genomic_DNA"/>
</dbReference>
<feature type="compositionally biased region" description="Polar residues" evidence="1">
    <location>
        <begin position="209"/>
        <end position="218"/>
    </location>
</feature>
<feature type="compositionally biased region" description="Polar residues" evidence="1">
    <location>
        <begin position="148"/>
        <end position="158"/>
    </location>
</feature>
<reference evidence="3" key="3">
    <citation type="submission" date="2018-08" db="UniProtKB">
        <authorList>
            <consortium name="EnsemblPlants"/>
        </authorList>
    </citation>
    <scope>IDENTIFICATION</scope>
    <source>
        <strain evidence="3">cv. Bd21</strain>
    </source>
</reference>
<keyword evidence="4" id="KW-1185">Reference proteome</keyword>
<organism evidence="2">
    <name type="scientific">Brachypodium distachyon</name>
    <name type="common">Purple false brome</name>
    <name type="synonym">Trachynia distachya</name>
    <dbReference type="NCBI Taxonomy" id="15368"/>
    <lineage>
        <taxon>Eukaryota</taxon>
        <taxon>Viridiplantae</taxon>
        <taxon>Streptophyta</taxon>
        <taxon>Embryophyta</taxon>
        <taxon>Tracheophyta</taxon>
        <taxon>Spermatophyta</taxon>
        <taxon>Magnoliopsida</taxon>
        <taxon>Liliopsida</taxon>
        <taxon>Poales</taxon>
        <taxon>Poaceae</taxon>
        <taxon>BOP clade</taxon>
        <taxon>Pooideae</taxon>
        <taxon>Stipodae</taxon>
        <taxon>Brachypodieae</taxon>
        <taxon>Brachypodium</taxon>
    </lineage>
</organism>
<evidence type="ECO:0000313" key="2">
    <source>
        <dbReference type="EMBL" id="PNT75493.1"/>
    </source>
</evidence>
<evidence type="ECO:0000313" key="3">
    <source>
        <dbReference type="EnsemblPlants" id="PNT75493"/>
    </source>
</evidence>
<dbReference type="EnsemblPlants" id="PNT75493">
    <property type="protein sequence ID" value="PNT75493"/>
    <property type="gene ID" value="BRADI_1g33502v3"/>
</dbReference>
<gene>
    <name evidence="2" type="ORF">BRADI_1g33502v3</name>
</gene>
<feature type="compositionally biased region" description="Low complexity" evidence="1">
    <location>
        <begin position="87"/>
        <end position="99"/>
    </location>
</feature>
<accession>A0A2K2DMK1</accession>
<feature type="compositionally biased region" description="Basic and acidic residues" evidence="1">
    <location>
        <begin position="225"/>
        <end position="252"/>
    </location>
</feature>
<dbReference type="Proteomes" id="UP000008810">
    <property type="component" value="Chromosome 1"/>
</dbReference>
<protein>
    <submittedName>
        <fullName evidence="2 3">Uncharacterized protein</fullName>
    </submittedName>
</protein>
<reference evidence="2 3" key="1">
    <citation type="journal article" date="2010" name="Nature">
        <title>Genome sequencing and analysis of the model grass Brachypodium distachyon.</title>
        <authorList>
            <consortium name="International Brachypodium Initiative"/>
        </authorList>
    </citation>
    <scope>NUCLEOTIDE SEQUENCE [LARGE SCALE GENOMIC DNA]</scope>
    <source>
        <strain evidence="2 3">Bd21</strain>
    </source>
</reference>